<organism evidence="1 2">
    <name type="scientific">Archangium violaceum Cb vi76</name>
    <dbReference type="NCBI Taxonomy" id="1406225"/>
    <lineage>
        <taxon>Bacteria</taxon>
        <taxon>Pseudomonadati</taxon>
        <taxon>Myxococcota</taxon>
        <taxon>Myxococcia</taxon>
        <taxon>Myxococcales</taxon>
        <taxon>Cystobacterineae</taxon>
        <taxon>Archangiaceae</taxon>
        <taxon>Archangium</taxon>
    </lineage>
</organism>
<comment type="caution">
    <text evidence="1">The sequence shown here is derived from an EMBL/GenBank/DDBJ whole genome shotgun (WGS) entry which is preliminary data.</text>
</comment>
<name>A0A084T1Q6_9BACT</name>
<proteinExistence type="predicted"/>
<dbReference type="AlphaFoldDB" id="A0A084T1Q6"/>
<sequence length="110" mass="12641">MVGHQRRYTREDLERLGHELGFRVLDTRYFMFLLSPLLVLGRWMGQPDLSKLSRDELWALVERSHRVPSPPVNALLRAVFSLETPLGHHVLFPWGTSVLAVLQRPEGSSP</sequence>
<accession>A0A084T1Q6</accession>
<gene>
    <name evidence="1" type="ORF">Q664_01690</name>
</gene>
<dbReference type="Proteomes" id="UP000028547">
    <property type="component" value="Unassembled WGS sequence"/>
</dbReference>
<evidence type="ECO:0000313" key="1">
    <source>
        <dbReference type="EMBL" id="KFA94641.1"/>
    </source>
</evidence>
<dbReference type="EMBL" id="JPMI01000006">
    <property type="protein sequence ID" value="KFA94641.1"/>
    <property type="molecule type" value="Genomic_DNA"/>
</dbReference>
<protein>
    <submittedName>
        <fullName evidence="1">Uncharacterized protein</fullName>
    </submittedName>
</protein>
<evidence type="ECO:0000313" key="2">
    <source>
        <dbReference type="Proteomes" id="UP000028547"/>
    </source>
</evidence>
<reference evidence="1 2" key="1">
    <citation type="submission" date="2014-07" db="EMBL/GenBank/DDBJ databases">
        <title>Draft Genome Sequence of Gephyronic Acid Producer, Cystobacter violaceus Strain Cb vi76.</title>
        <authorList>
            <person name="Stevens D.C."/>
            <person name="Young J."/>
            <person name="Carmichael R."/>
            <person name="Tan J."/>
            <person name="Taylor R.E."/>
        </authorList>
    </citation>
    <scope>NUCLEOTIDE SEQUENCE [LARGE SCALE GENOMIC DNA]</scope>
    <source>
        <strain evidence="1 2">Cb vi76</strain>
    </source>
</reference>
<dbReference type="RefSeq" id="WP_052517541.1">
    <property type="nucleotide sequence ID" value="NZ_JPMI01000006.1"/>
</dbReference>